<evidence type="ECO:0000313" key="3">
    <source>
        <dbReference type="EMBL" id="XDL26792.1"/>
    </source>
</evidence>
<keyword evidence="4" id="KW-1185">Reference proteome</keyword>
<protein>
    <submittedName>
        <fullName evidence="3">Uncharacterized protein</fullName>
    </submittedName>
</protein>
<reference evidence="2 4" key="1">
    <citation type="submission" date="2021-04" db="EMBL/GenBank/DDBJ databases">
        <title>Genomic and host-range diversity within the Dickeya zeae complex, identification of D. zeae and D. oryzae members, proposal of two novel subspecies D. zeae subsp. zeae subsp. nov. and D. zeae subsp. dombae subsp. nov.</title>
        <authorList>
            <person name="Van Gijsegem F."/>
            <person name="Hugouvieux-Cotte-Pattat N."/>
        </authorList>
    </citation>
    <scope>NUCLEOTIDE SEQUENCE [LARGE SCALE GENOMIC DNA]</scope>
    <source>
        <strain evidence="2 4">FVG03</strain>
    </source>
</reference>
<dbReference type="AlphaFoldDB" id="A0AB39ISU8"/>
<dbReference type="EMBL" id="JAGJWX010000009">
    <property type="protein sequence ID" value="MBP2857879.1"/>
    <property type="molecule type" value="Genomic_DNA"/>
</dbReference>
<evidence type="ECO:0000313" key="2">
    <source>
        <dbReference type="EMBL" id="MBP2857879.1"/>
    </source>
</evidence>
<gene>
    <name evidence="2" type="ORF">J8657_09740</name>
    <name evidence="3" type="ORF">LF929_016950</name>
</gene>
<accession>A0AB39ISU8</accession>
<evidence type="ECO:0000256" key="1">
    <source>
        <dbReference type="SAM" id="MobiDB-lite"/>
    </source>
</evidence>
<proteinExistence type="predicted"/>
<evidence type="ECO:0000313" key="4">
    <source>
        <dbReference type="Proteomes" id="UP000810130"/>
    </source>
</evidence>
<dbReference type="Proteomes" id="UP000810130">
    <property type="component" value="Unassembled WGS sequence"/>
</dbReference>
<dbReference type="EMBL" id="CP162670">
    <property type="protein sequence ID" value="XDL26792.1"/>
    <property type="molecule type" value="Genomic_DNA"/>
</dbReference>
<dbReference type="GeneID" id="302583393"/>
<reference evidence="3" key="2">
    <citation type="submission" date="2024-07" db="EMBL/GenBank/DDBJ databases">
        <authorList>
            <person name="Pedron J."/>
        </authorList>
    </citation>
    <scope>NUCLEOTIDE SEQUENCE</scope>
    <source>
        <strain evidence="3">A003-S1-M15</strain>
    </source>
</reference>
<name>A0AB39ISU8_9GAMM</name>
<organism evidence="3">
    <name type="scientific">Dickeya oryzae</name>
    <dbReference type="NCBI Taxonomy" id="1240404"/>
    <lineage>
        <taxon>Bacteria</taxon>
        <taxon>Pseudomonadati</taxon>
        <taxon>Pseudomonadota</taxon>
        <taxon>Gammaproteobacteria</taxon>
        <taxon>Enterobacterales</taxon>
        <taxon>Pectobacteriaceae</taxon>
        <taxon>Dickeya</taxon>
    </lineage>
</organism>
<dbReference type="RefSeq" id="WP_210174836.1">
    <property type="nucleotide sequence ID" value="NZ_CP162670.1"/>
</dbReference>
<feature type="region of interest" description="Disordered" evidence="1">
    <location>
        <begin position="1"/>
        <end position="46"/>
    </location>
</feature>
<sequence>MTTGSREDLPQAQTYDSSVRQAQMHQPEAIDEPGLHTHFSLLPGVR</sequence>
<feature type="compositionally biased region" description="Polar residues" evidence="1">
    <location>
        <begin position="11"/>
        <end position="24"/>
    </location>
</feature>